<dbReference type="EMBL" id="AFYH01089137">
    <property type="status" value="NOT_ANNOTATED_CDS"/>
    <property type="molecule type" value="Genomic_DNA"/>
</dbReference>
<comment type="subcellular location">
    <subcellularLocation>
        <location evidence="2 15">Golgi apparatus membrane</location>
        <topology evidence="2 15">Single-pass type II membrane protein</topology>
    </subcellularLocation>
</comment>
<dbReference type="InterPro" id="IPR001173">
    <property type="entry name" value="Glyco_trans_2-like"/>
</dbReference>
<proteinExistence type="inferred from homology"/>
<evidence type="ECO:0000256" key="2">
    <source>
        <dbReference type="ARBA" id="ARBA00004323"/>
    </source>
</evidence>
<evidence type="ECO:0000256" key="11">
    <source>
        <dbReference type="ARBA" id="ARBA00023034"/>
    </source>
</evidence>
<reference evidence="18" key="3">
    <citation type="submission" date="2025-09" db="UniProtKB">
        <authorList>
            <consortium name="Ensembl"/>
        </authorList>
    </citation>
    <scope>IDENTIFICATION</scope>
</reference>
<dbReference type="InterPro" id="IPR045885">
    <property type="entry name" value="GalNAc-T"/>
</dbReference>
<dbReference type="CDD" id="cd02510">
    <property type="entry name" value="pp-GalNAc-T"/>
    <property type="match status" value="1"/>
</dbReference>
<dbReference type="GO" id="GO:0006493">
    <property type="term" value="P:protein O-linked glycosylation"/>
    <property type="evidence" value="ECO:0007669"/>
    <property type="project" value="TreeGrafter"/>
</dbReference>
<comment type="cofactor">
    <cofactor evidence="1 15">
        <name>Mn(2+)</name>
        <dbReference type="ChEBI" id="CHEBI:29035"/>
    </cofactor>
</comment>
<dbReference type="Pfam" id="PF00535">
    <property type="entry name" value="Glycos_transf_2"/>
    <property type="match status" value="1"/>
</dbReference>
<name>H3A7G2_LATCH</name>
<keyword evidence="15" id="KW-0808">Transferase</keyword>
<dbReference type="FunFam" id="3.90.550.10:FF:000088">
    <property type="entry name" value="Polypeptide N-acetylgalactosaminyltransferase"/>
    <property type="match status" value="1"/>
</dbReference>
<dbReference type="Gene3D" id="2.80.10.50">
    <property type="match status" value="1"/>
</dbReference>
<dbReference type="Proteomes" id="UP000008672">
    <property type="component" value="Unassembled WGS sequence"/>
</dbReference>
<dbReference type="eggNOG" id="KOG3736">
    <property type="taxonomic scope" value="Eukaryota"/>
</dbReference>
<dbReference type="UniPathway" id="UPA00378"/>
<keyword evidence="12" id="KW-0472">Membrane</keyword>
<dbReference type="SUPFAM" id="SSF50370">
    <property type="entry name" value="Ricin B-like lectins"/>
    <property type="match status" value="1"/>
</dbReference>
<keyword evidence="19" id="KW-1185">Reference proteome</keyword>
<keyword evidence="7" id="KW-0812">Transmembrane</keyword>
<keyword evidence="10" id="KW-1133">Transmembrane helix</keyword>
<dbReference type="EMBL" id="AFYH01089135">
    <property type="status" value="NOT_ANNOTATED_CDS"/>
    <property type="molecule type" value="Genomic_DNA"/>
</dbReference>
<feature type="compositionally biased region" description="Basic and acidic residues" evidence="16">
    <location>
        <begin position="191"/>
        <end position="201"/>
    </location>
</feature>
<feature type="region of interest" description="Disordered" evidence="16">
    <location>
        <begin position="110"/>
        <end position="135"/>
    </location>
</feature>
<feature type="domain" description="Ricin B lectin" evidence="17">
    <location>
        <begin position="790"/>
        <end position="913"/>
    </location>
</feature>
<dbReference type="PROSITE" id="PS50231">
    <property type="entry name" value="RICIN_B_LECTIN"/>
    <property type="match status" value="1"/>
</dbReference>
<dbReference type="SUPFAM" id="SSF53448">
    <property type="entry name" value="Nucleotide-diphospho-sugar transferases"/>
    <property type="match status" value="1"/>
</dbReference>
<keyword evidence="6 15" id="KW-0328">Glycosyltransferase</keyword>
<dbReference type="EMBL" id="AFYH01089139">
    <property type="status" value="NOT_ANNOTATED_CDS"/>
    <property type="molecule type" value="Genomic_DNA"/>
</dbReference>
<dbReference type="GO" id="GO:0004653">
    <property type="term" value="F:polypeptide N-acetylgalactosaminyltransferase activity"/>
    <property type="evidence" value="ECO:0007669"/>
    <property type="project" value="TreeGrafter"/>
</dbReference>
<dbReference type="GO" id="GO:0030246">
    <property type="term" value="F:carbohydrate binding"/>
    <property type="evidence" value="ECO:0007669"/>
    <property type="project" value="UniProtKB-KW"/>
</dbReference>
<protein>
    <recommendedName>
        <fullName evidence="5 15">Polypeptide N-acetylgalactosaminyltransferase</fullName>
        <ecNumber evidence="15">2.4.1.-</ecNumber>
    </recommendedName>
    <alternativeName>
        <fullName evidence="15">Protein-UDP acetylgalactosaminyltransferase</fullName>
    </alternativeName>
</protein>
<dbReference type="InterPro" id="IPR035992">
    <property type="entry name" value="Ricin_B-like_lectins"/>
</dbReference>
<dbReference type="InterPro" id="IPR029044">
    <property type="entry name" value="Nucleotide-diphossugar_trans"/>
</dbReference>
<keyword evidence="8 15" id="KW-0430">Lectin</keyword>
<dbReference type="EMBL" id="AFYH01089134">
    <property type="status" value="NOT_ANNOTATED_CDS"/>
    <property type="molecule type" value="Genomic_DNA"/>
</dbReference>
<feature type="region of interest" description="Disordered" evidence="16">
    <location>
        <begin position="177"/>
        <end position="211"/>
    </location>
</feature>
<dbReference type="GO" id="GO:0000139">
    <property type="term" value="C:Golgi membrane"/>
    <property type="evidence" value="ECO:0007669"/>
    <property type="project" value="UniProtKB-SubCell"/>
</dbReference>
<dbReference type="CDD" id="cd23436">
    <property type="entry name" value="beta-trefoil_Ricin_GALNT5"/>
    <property type="match status" value="1"/>
</dbReference>
<dbReference type="HOGENOM" id="CLU_013477_1_1_1"/>
<keyword evidence="9" id="KW-0735">Signal-anchor</keyword>
<sequence length="918" mass="103694">MYKLRKLVRGSGRALALVFVASVIWLLFDMAALRFSFSEVNLKLSKEELVRMERKGFAGFQGRNGSSPSARFPDSFVFKGRESQGDNEWYPRKPSQKGFDVKTAGYVKDNEKQLQPAGKSSRPPAPKPKKLFNRPVTTAKKVQKEQVLVVRKSEGERKVKQTAENTPPSLLIKLKNPAAPQTARKVARPVTAREEAKERLRPPPVGTTGVLQRTLNGTASQRLQLGVQSDGRKNLDLPPVPRATESKVKLSKIQNQRRSANATVGVATREKPQRSHVLVNVNKTIQDPGENSSIVKTIGIGKIKVNISDISSNVNISKGNYVNLATRMQGAKDRATKVAGELNSLSNKTQFKTLTNKVVNLREEAGLKGIIKAAKIAKGPETNELVVTTKGDVGMHKVLSIDATLAPRNPSALGQYGQPAAVPKEKEEEARRKWSEGNFNVYLSDLIPVDRAIADTRPSGCAEELVHNNLPSTSIIMCFVNEVWSTLLRSVHSVLNRSPPQLLKEVILVDDFSSKEYLKDNLDKYMSQFPKVLVLHLNERHGLIRARLAGAGIATGDVLTFLDSHVECNIGWLEPLLERVHLNRKKVACPVIEVISDKDMSYMSVDNFQRGVFNWPMNFAWKPIPPEHIKKYNIKDKDPIRCPVMAGGLFSIDKKYFYELGTYDPGLEVWGGENMEISFKIWMCGGEIEIVPCSKVGHIFRSDNPYSFPKDRIKTVERNLARVAEVWLDEYKELFYGHGYHHLLGSPNAKFDIGDLTQQKELRKKLQCRDFKWYLENVYPDLATPLVRASGLLVNVGIEKCLTVENTTLTFQDCNLNLENQHLNYTWLRLIKQQNLCLSPTNENEMLKLLPCDNTNNNLRWLHKSLINQPAMMDHIILEYSQQPMCLEVDLIKKILKLNFCNSFNAHQKWHFTHYYVQ</sequence>
<dbReference type="InterPro" id="IPR000772">
    <property type="entry name" value="Ricin_B_lectin"/>
</dbReference>
<dbReference type="EC" id="2.4.1.-" evidence="15"/>
<evidence type="ECO:0000256" key="4">
    <source>
        <dbReference type="ARBA" id="ARBA00005680"/>
    </source>
</evidence>
<evidence type="ECO:0000256" key="5">
    <source>
        <dbReference type="ARBA" id="ARBA00012644"/>
    </source>
</evidence>
<keyword evidence="13 15" id="KW-1015">Disulfide bond</keyword>
<evidence type="ECO:0000256" key="14">
    <source>
        <dbReference type="ARBA" id="ARBA00023211"/>
    </source>
</evidence>
<keyword evidence="11 15" id="KW-0333">Golgi apparatus</keyword>
<comment type="similarity">
    <text evidence="4 15">Belongs to the glycosyltransferase 2 family. GalNAc-T subfamily.</text>
</comment>
<evidence type="ECO:0000256" key="8">
    <source>
        <dbReference type="ARBA" id="ARBA00022734"/>
    </source>
</evidence>
<evidence type="ECO:0000256" key="16">
    <source>
        <dbReference type="SAM" id="MobiDB-lite"/>
    </source>
</evidence>
<evidence type="ECO:0000256" key="12">
    <source>
        <dbReference type="ARBA" id="ARBA00023136"/>
    </source>
</evidence>
<dbReference type="SMART" id="SM00458">
    <property type="entry name" value="RICIN"/>
    <property type="match status" value="1"/>
</dbReference>
<evidence type="ECO:0000256" key="13">
    <source>
        <dbReference type="ARBA" id="ARBA00023157"/>
    </source>
</evidence>
<evidence type="ECO:0000256" key="1">
    <source>
        <dbReference type="ARBA" id="ARBA00001936"/>
    </source>
</evidence>
<dbReference type="EMBL" id="AFYH01089133">
    <property type="status" value="NOT_ANNOTATED_CDS"/>
    <property type="molecule type" value="Genomic_DNA"/>
</dbReference>
<dbReference type="EMBL" id="AFYH01089136">
    <property type="status" value="NOT_ANNOTATED_CDS"/>
    <property type="molecule type" value="Genomic_DNA"/>
</dbReference>
<dbReference type="EMBL" id="AFYH01089138">
    <property type="status" value="NOT_ANNOTATED_CDS"/>
    <property type="molecule type" value="Genomic_DNA"/>
</dbReference>
<dbReference type="Ensembl" id="ENSLACT00000005632.1">
    <property type="protein sequence ID" value="ENSLACP00000005583.1"/>
    <property type="gene ID" value="ENSLACG00000004963.1"/>
</dbReference>
<dbReference type="FunCoup" id="H3A7G2">
    <property type="interactions" value="82"/>
</dbReference>
<organism evidence="18 19">
    <name type="scientific">Latimeria chalumnae</name>
    <name type="common">Coelacanth</name>
    <dbReference type="NCBI Taxonomy" id="7897"/>
    <lineage>
        <taxon>Eukaryota</taxon>
        <taxon>Metazoa</taxon>
        <taxon>Chordata</taxon>
        <taxon>Craniata</taxon>
        <taxon>Vertebrata</taxon>
        <taxon>Euteleostomi</taxon>
        <taxon>Coelacanthiformes</taxon>
        <taxon>Coelacanthidae</taxon>
        <taxon>Latimeria</taxon>
    </lineage>
</organism>
<dbReference type="Pfam" id="PF00652">
    <property type="entry name" value="Ricin_B_lectin"/>
    <property type="match status" value="1"/>
</dbReference>
<evidence type="ECO:0000256" key="15">
    <source>
        <dbReference type="RuleBase" id="RU361242"/>
    </source>
</evidence>
<dbReference type="Gene3D" id="3.90.550.10">
    <property type="entry name" value="Spore Coat Polysaccharide Biosynthesis Protein SpsA, Chain A"/>
    <property type="match status" value="1"/>
</dbReference>
<evidence type="ECO:0000256" key="3">
    <source>
        <dbReference type="ARBA" id="ARBA00004922"/>
    </source>
</evidence>
<evidence type="ECO:0000256" key="10">
    <source>
        <dbReference type="ARBA" id="ARBA00022989"/>
    </source>
</evidence>
<evidence type="ECO:0000259" key="17">
    <source>
        <dbReference type="SMART" id="SM00458"/>
    </source>
</evidence>
<evidence type="ECO:0000256" key="7">
    <source>
        <dbReference type="ARBA" id="ARBA00022692"/>
    </source>
</evidence>
<accession>H3A7G2</accession>
<dbReference type="EMBL" id="AFYH01089132">
    <property type="status" value="NOT_ANNOTATED_CDS"/>
    <property type="molecule type" value="Genomic_DNA"/>
</dbReference>
<dbReference type="InParanoid" id="H3A7G2"/>
<dbReference type="PANTHER" id="PTHR11675:SF130">
    <property type="entry name" value="POLYPEPTIDE N-ACETYLGALACTOSAMINYLTRANSFERASE 5"/>
    <property type="match status" value="1"/>
</dbReference>
<reference evidence="19" key="1">
    <citation type="submission" date="2011-08" db="EMBL/GenBank/DDBJ databases">
        <title>The draft genome of Latimeria chalumnae.</title>
        <authorList>
            <person name="Di Palma F."/>
            <person name="Alfoldi J."/>
            <person name="Johnson J."/>
            <person name="Berlin A."/>
            <person name="Gnerre S."/>
            <person name="Jaffe D."/>
            <person name="MacCallum I."/>
            <person name="Young S."/>
            <person name="Walker B.J."/>
            <person name="Lander E."/>
            <person name="Lindblad-Toh K."/>
        </authorList>
    </citation>
    <scope>NUCLEOTIDE SEQUENCE [LARGE SCALE GENOMIC DNA]</scope>
    <source>
        <strain evidence="19">Wild caught</strain>
    </source>
</reference>
<evidence type="ECO:0000256" key="6">
    <source>
        <dbReference type="ARBA" id="ARBA00022676"/>
    </source>
</evidence>
<evidence type="ECO:0000313" key="19">
    <source>
        <dbReference type="Proteomes" id="UP000008672"/>
    </source>
</evidence>
<dbReference type="PANTHER" id="PTHR11675">
    <property type="entry name" value="N-ACETYLGALACTOSAMINYLTRANSFERASE"/>
    <property type="match status" value="1"/>
</dbReference>
<evidence type="ECO:0000313" key="18">
    <source>
        <dbReference type="Ensembl" id="ENSLACP00000005583.1"/>
    </source>
</evidence>
<evidence type="ECO:0000256" key="9">
    <source>
        <dbReference type="ARBA" id="ARBA00022968"/>
    </source>
</evidence>
<dbReference type="STRING" id="7897.ENSLACP00000005583"/>
<reference evidence="18" key="2">
    <citation type="submission" date="2025-08" db="UniProtKB">
        <authorList>
            <consortium name="Ensembl"/>
        </authorList>
    </citation>
    <scope>IDENTIFICATION</scope>
</reference>
<dbReference type="AlphaFoldDB" id="H3A7G2"/>
<comment type="pathway">
    <text evidence="3 15">Protein modification; protein glycosylation.</text>
</comment>
<keyword evidence="14 15" id="KW-0464">Manganese</keyword>
<dbReference type="GeneTree" id="ENSGT00940000159241"/>
<gene>
    <name evidence="18" type="primary">GALNT5</name>
</gene>